<dbReference type="RefSeq" id="WP_074759000.1">
    <property type="nucleotide sequence ID" value="NZ_FOGJ01000047.1"/>
</dbReference>
<evidence type="ECO:0000256" key="1">
    <source>
        <dbReference type="SAM" id="MobiDB-lite"/>
    </source>
</evidence>
<reference evidence="4 5" key="1">
    <citation type="submission" date="2016-10" db="EMBL/GenBank/DDBJ databases">
        <authorList>
            <person name="de Groot N.N."/>
        </authorList>
    </citation>
    <scope>NUCLEOTIDE SEQUENCE [LARGE SCALE GENOMIC DNA]</scope>
    <source>
        <strain evidence="4 5">AR40</strain>
    </source>
</reference>
<feature type="domain" description="Restriction system protein Mrr-like N-terminal" evidence="3">
    <location>
        <begin position="8"/>
        <end position="91"/>
    </location>
</feature>
<feature type="region of interest" description="Disordered" evidence="1">
    <location>
        <begin position="112"/>
        <end position="131"/>
    </location>
</feature>
<accession>A0A1H9X786</accession>
<dbReference type="AlphaFoldDB" id="A0A1H9X786"/>
<organism evidence="4 5">
    <name type="scientific">Butyrivibrio fibrisolvens</name>
    <dbReference type="NCBI Taxonomy" id="831"/>
    <lineage>
        <taxon>Bacteria</taxon>
        <taxon>Bacillati</taxon>
        <taxon>Bacillota</taxon>
        <taxon>Clostridia</taxon>
        <taxon>Lachnospirales</taxon>
        <taxon>Lachnospiraceae</taxon>
        <taxon>Butyrivibrio</taxon>
    </lineage>
</organism>
<dbReference type="InterPro" id="IPR052906">
    <property type="entry name" value="Type_IV_Methyl-Rstrct_Enzyme"/>
</dbReference>
<dbReference type="Pfam" id="PF14338">
    <property type="entry name" value="Mrr_N"/>
    <property type="match status" value="1"/>
</dbReference>
<dbReference type="Proteomes" id="UP000182584">
    <property type="component" value="Unassembled WGS sequence"/>
</dbReference>
<dbReference type="SUPFAM" id="SSF52980">
    <property type="entry name" value="Restriction endonuclease-like"/>
    <property type="match status" value="1"/>
</dbReference>
<feature type="domain" description="Restriction endonuclease type IV Mrr" evidence="2">
    <location>
        <begin position="157"/>
        <end position="278"/>
    </location>
</feature>
<proteinExistence type="predicted"/>
<gene>
    <name evidence="4" type="ORF">SAMN04487884_1473</name>
</gene>
<evidence type="ECO:0000313" key="4">
    <source>
        <dbReference type="EMBL" id="SES41995.1"/>
    </source>
</evidence>
<dbReference type="PANTHER" id="PTHR30015:SF7">
    <property type="entry name" value="TYPE IV METHYL-DIRECTED RESTRICTION ENZYME ECOKMRR"/>
    <property type="match status" value="1"/>
</dbReference>
<dbReference type="InterPro" id="IPR011856">
    <property type="entry name" value="tRNA_endonuc-like_dom_sf"/>
</dbReference>
<dbReference type="EMBL" id="FOGJ01000047">
    <property type="protein sequence ID" value="SES41995.1"/>
    <property type="molecule type" value="Genomic_DNA"/>
</dbReference>
<dbReference type="GO" id="GO:0015666">
    <property type="term" value="F:restriction endodeoxyribonuclease activity"/>
    <property type="evidence" value="ECO:0007669"/>
    <property type="project" value="TreeGrafter"/>
</dbReference>
<sequence length="305" mass="34064">MALPKFFEFFRPFLEAVSDGDIHTPKEVREYIKNKMNLSDEDVSVMLPSGRITYFYDRVGWAKTYLDKAGLVETPSRAKYRITDEGKKALASGEIIDLKYLEKYESFKSFHTANGNSSSNETIEATEEEKSPQEILDDAFNQVNSSLSSQLMDEVMKLSPGQFEKLVVRLLLAMGYGSGIDDAGKVTQLSNDGGIDGIIKEDKLGFDNIYIQAKQWALTQTVGRPEIQKFVGALTGKQAQKGLFITTAKYSADAIEYAGNLLGTKVVLVDGDALMKLMIRHNVGVSTEHTYEVKRIDSDFFEDEL</sequence>
<dbReference type="GO" id="GO:0003677">
    <property type="term" value="F:DNA binding"/>
    <property type="evidence" value="ECO:0007669"/>
    <property type="project" value="InterPro"/>
</dbReference>
<dbReference type="InterPro" id="IPR025745">
    <property type="entry name" value="Mrr-like_N_dom"/>
</dbReference>
<dbReference type="Pfam" id="PF04471">
    <property type="entry name" value="Mrr_cat"/>
    <property type="match status" value="1"/>
</dbReference>
<dbReference type="Gene3D" id="3.40.1350.10">
    <property type="match status" value="1"/>
</dbReference>
<dbReference type="GO" id="GO:0009307">
    <property type="term" value="P:DNA restriction-modification system"/>
    <property type="evidence" value="ECO:0007669"/>
    <property type="project" value="InterPro"/>
</dbReference>
<dbReference type="OrthoDB" id="9803736at2"/>
<evidence type="ECO:0000259" key="2">
    <source>
        <dbReference type="Pfam" id="PF04471"/>
    </source>
</evidence>
<dbReference type="InterPro" id="IPR011335">
    <property type="entry name" value="Restrct_endonuc-II-like"/>
</dbReference>
<evidence type="ECO:0000313" key="5">
    <source>
        <dbReference type="Proteomes" id="UP000182584"/>
    </source>
</evidence>
<feature type="compositionally biased region" description="Polar residues" evidence="1">
    <location>
        <begin position="112"/>
        <end position="123"/>
    </location>
</feature>
<name>A0A1H9X786_BUTFI</name>
<dbReference type="InterPro" id="IPR007560">
    <property type="entry name" value="Restrct_endonuc_IV_Mrr"/>
</dbReference>
<dbReference type="PANTHER" id="PTHR30015">
    <property type="entry name" value="MRR RESTRICTION SYSTEM PROTEIN"/>
    <property type="match status" value="1"/>
</dbReference>
<evidence type="ECO:0000259" key="3">
    <source>
        <dbReference type="Pfam" id="PF14338"/>
    </source>
</evidence>
<protein>
    <submittedName>
        <fullName evidence="4">Restriction system protein</fullName>
    </submittedName>
</protein>